<sequence>MTKEKILLSAVGLIAITVSAIASKIVSIIYVRTTNIDTICELTIINATLIFEPYATTTVQTYATNEKGGPCTILETVYSGFL</sequence>
<dbReference type="Proteomes" id="UP000184420">
    <property type="component" value="Unassembled WGS sequence"/>
</dbReference>
<gene>
    <name evidence="1" type="ORF">SAMN05444266_10482</name>
</gene>
<name>A0A1M7BUU1_9BACT</name>
<evidence type="ECO:0000313" key="2">
    <source>
        <dbReference type="Proteomes" id="UP000184420"/>
    </source>
</evidence>
<evidence type="ECO:0000313" key="1">
    <source>
        <dbReference type="EMBL" id="SHL58772.1"/>
    </source>
</evidence>
<organism evidence="1 2">
    <name type="scientific">Chitinophaga jiangningensis</name>
    <dbReference type="NCBI Taxonomy" id="1419482"/>
    <lineage>
        <taxon>Bacteria</taxon>
        <taxon>Pseudomonadati</taxon>
        <taxon>Bacteroidota</taxon>
        <taxon>Chitinophagia</taxon>
        <taxon>Chitinophagales</taxon>
        <taxon>Chitinophagaceae</taxon>
        <taxon>Chitinophaga</taxon>
    </lineage>
</organism>
<keyword evidence="2" id="KW-1185">Reference proteome</keyword>
<dbReference type="EMBL" id="FRBL01000004">
    <property type="protein sequence ID" value="SHL58772.1"/>
    <property type="molecule type" value="Genomic_DNA"/>
</dbReference>
<dbReference type="RefSeq" id="WP_143159903.1">
    <property type="nucleotide sequence ID" value="NZ_FRBL01000004.1"/>
</dbReference>
<proteinExistence type="predicted"/>
<protein>
    <submittedName>
        <fullName evidence="1">Uncharacterized protein</fullName>
    </submittedName>
</protein>
<dbReference type="AlphaFoldDB" id="A0A1M7BUU1"/>
<reference evidence="1 2" key="1">
    <citation type="submission" date="2016-11" db="EMBL/GenBank/DDBJ databases">
        <authorList>
            <person name="Jaros S."/>
            <person name="Januszkiewicz K."/>
            <person name="Wedrychowicz H."/>
        </authorList>
    </citation>
    <scope>NUCLEOTIDE SEQUENCE [LARGE SCALE GENOMIC DNA]</scope>
    <source>
        <strain evidence="1 2">DSM 27406</strain>
    </source>
</reference>
<accession>A0A1M7BUU1</accession>